<dbReference type="EMBL" id="BMYR01000005">
    <property type="protein sequence ID" value="GGW58857.1"/>
    <property type="molecule type" value="Genomic_DNA"/>
</dbReference>
<evidence type="ECO:0000313" key="2">
    <source>
        <dbReference type="Proteomes" id="UP000634667"/>
    </source>
</evidence>
<name>A0ABQ2WN03_9ALTE</name>
<sequence>MAKFLIFTPSYDEKSGGVVVLHKLCHVLNELGYSSYLFPYAYTYEINRFNFFKNVFNFLKWSVFTSIKGFKTNSNFKTPVYKGSIDNLDDFIVVYPEVVFGNPLRAKNVVRWLLHQPGFHEKRFYFSSGELIFKFNSAIKDFSFPGSCTSPNELKVIHYPLEYYNLSNASKNRSGYAYCIRKGKGKAFIKDHSGDILIDNLSHEEVSKIFKKVEFFVSYDTYTAYSIFAVLCGSKSIVIGDEGVSEVSWYPNQDDRHGLAYGFEKIKWADDTKNLVLPHIQNEINKVSDSVNAFAKESIDYFGLVKI</sequence>
<proteinExistence type="predicted"/>
<keyword evidence="2" id="KW-1185">Reference proteome</keyword>
<evidence type="ECO:0008006" key="3">
    <source>
        <dbReference type="Google" id="ProtNLM"/>
    </source>
</evidence>
<organism evidence="1 2">
    <name type="scientific">Alishewanella tabrizica</name>
    <dbReference type="NCBI Taxonomy" id="671278"/>
    <lineage>
        <taxon>Bacteria</taxon>
        <taxon>Pseudomonadati</taxon>
        <taxon>Pseudomonadota</taxon>
        <taxon>Gammaproteobacteria</taxon>
        <taxon>Alteromonadales</taxon>
        <taxon>Alteromonadaceae</taxon>
        <taxon>Alishewanella</taxon>
    </lineage>
</organism>
<comment type="caution">
    <text evidence="1">The sequence shown here is derived from an EMBL/GenBank/DDBJ whole genome shotgun (WGS) entry which is preliminary data.</text>
</comment>
<protein>
    <recommendedName>
        <fullName evidence="3">WavQ</fullName>
    </recommendedName>
</protein>
<dbReference type="Proteomes" id="UP000634667">
    <property type="component" value="Unassembled WGS sequence"/>
</dbReference>
<gene>
    <name evidence="1" type="ORF">GCM10008111_13580</name>
</gene>
<accession>A0ABQ2WN03</accession>
<reference evidence="2" key="1">
    <citation type="journal article" date="2019" name="Int. J. Syst. Evol. Microbiol.">
        <title>The Global Catalogue of Microorganisms (GCM) 10K type strain sequencing project: providing services to taxonomists for standard genome sequencing and annotation.</title>
        <authorList>
            <consortium name="The Broad Institute Genomics Platform"/>
            <consortium name="The Broad Institute Genome Sequencing Center for Infectious Disease"/>
            <person name="Wu L."/>
            <person name="Ma J."/>
        </authorList>
    </citation>
    <scope>NUCLEOTIDE SEQUENCE [LARGE SCALE GENOMIC DNA]</scope>
    <source>
        <strain evidence="2">KCTC 23723</strain>
    </source>
</reference>
<evidence type="ECO:0000313" key="1">
    <source>
        <dbReference type="EMBL" id="GGW58857.1"/>
    </source>
</evidence>
<dbReference type="RefSeq" id="WP_189481835.1">
    <property type="nucleotide sequence ID" value="NZ_BMYR01000005.1"/>
</dbReference>